<evidence type="ECO:0000256" key="3">
    <source>
        <dbReference type="SAM" id="MobiDB-lite"/>
    </source>
</evidence>
<reference evidence="5 6" key="1">
    <citation type="submission" date="2019-02" db="EMBL/GenBank/DDBJ databases">
        <title>Draft genome sequences of novel Actinobacteria.</title>
        <authorList>
            <person name="Sahin N."/>
            <person name="Ay H."/>
            <person name="Saygin H."/>
        </authorList>
    </citation>
    <scope>NUCLEOTIDE SEQUENCE [LARGE SCALE GENOMIC DNA]</scope>
    <source>
        <strain evidence="5 6">16K104</strain>
    </source>
</reference>
<keyword evidence="2" id="KW-0560">Oxidoreductase</keyword>
<dbReference type="PRINTS" id="PR00081">
    <property type="entry name" value="GDHRDH"/>
</dbReference>
<dbReference type="Pfam" id="PF00106">
    <property type="entry name" value="adh_short"/>
    <property type="match status" value="1"/>
</dbReference>
<dbReference type="PANTHER" id="PTHR43669">
    <property type="entry name" value="5-KETO-D-GLUCONATE 5-REDUCTASE"/>
    <property type="match status" value="1"/>
</dbReference>
<keyword evidence="6" id="KW-1185">Reference proteome</keyword>
<feature type="region of interest" description="Disordered" evidence="3">
    <location>
        <begin position="1"/>
        <end position="72"/>
    </location>
</feature>
<dbReference type="GO" id="GO:0016491">
    <property type="term" value="F:oxidoreductase activity"/>
    <property type="evidence" value="ECO:0007669"/>
    <property type="project" value="UniProtKB-KW"/>
</dbReference>
<comment type="similarity">
    <text evidence="1">Belongs to the short-chain dehydrogenases/reductases (SDR) family.</text>
</comment>
<dbReference type="InterPro" id="IPR036291">
    <property type="entry name" value="NAD(P)-bd_dom_sf"/>
</dbReference>
<accession>A0A4R4WXR8</accession>
<evidence type="ECO:0000256" key="2">
    <source>
        <dbReference type="ARBA" id="ARBA00023002"/>
    </source>
</evidence>
<sequence>MDVGRRPACSLAARRGRAATGGPNGRGRGRPGLPGEGPHHGPGPDPGHVSPPESVAANSVPPGPRTPLVLRAGRAPGPAVMTAGTALLVGGSSELGLAVLEELLGPPPRRVVLAGRPSGELWRNAEQLRDIGYYVTTAQYDACLRADEIEGMLTHACTDHPLSLAVVAIGTMSAESFAEGIVVNGLSVALLLRALVQRGPEQVVLLSSAAAVRPRQSIAAYSLGKQLADSAAVLLARQAAESGVRILIVRAGFVTTRMTAGMAKPPLATTPDRVARAVARAVHARRRVVWVPRGMELAVRILNLVPRRLLPAGWR</sequence>
<dbReference type="SMART" id="SM00822">
    <property type="entry name" value="PKS_KR"/>
    <property type="match status" value="1"/>
</dbReference>
<dbReference type="InterPro" id="IPR002347">
    <property type="entry name" value="SDR_fam"/>
</dbReference>
<dbReference type="SUPFAM" id="SSF51735">
    <property type="entry name" value="NAD(P)-binding Rossmann-fold domains"/>
    <property type="match status" value="1"/>
</dbReference>
<name>A0A4R4WXR8_9ACTN</name>
<feature type="compositionally biased region" description="Gly residues" evidence="3">
    <location>
        <begin position="22"/>
        <end position="35"/>
    </location>
</feature>
<dbReference type="PANTHER" id="PTHR43669:SF6">
    <property type="entry name" value="DECAPRENYLPHOSPHORYL-2-KETO-BETA-D-ERYTHRO-PENTOSE REDUCTASE"/>
    <property type="match status" value="1"/>
</dbReference>
<evidence type="ECO:0000313" key="6">
    <source>
        <dbReference type="Proteomes" id="UP000295172"/>
    </source>
</evidence>
<protein>
    <submittedName>
        <fullName evidence="5">SDR family NAD(P)-dependent oxidoreductase</fullName>
    </submittedName>
</protein>
<dbReference type="InterPro" id="IPR057326">
    <property type="entry name" value="KR_dom"/>
</dbReference>
<dbReference type="AlphaFoldDB" id="A0A4R4WXR8"/>
<dbReference type="Proteomes" id="UP000295172">
    <property type="component" value="Unassembled WGS sequence"/>
</dbReference>
<dbReference type="OrthoDB" id="5115951at2"/>
<evidence type="ECO:0000256" key="1">
    <source>
        <dbReference type="ARBA" id="ARBA00006484"/>
    </source>
</evidence>
<comment type="caution">
    <text evidence="5">The sequence shown here is derived from an EMBL/GenBank/DDBJ whole genome shotgun (WGS) entry which is preliminary data.</text>
</comment>
<evidence type="ECO:0000259" key="4">
    <source>
        <dbReference type="SMART" id="SM00822"/>
    </source>
</evidence>
<dbReference type="Gene3D" id="3.40.50.720">
    <property type="entry name" value="NAD(P)-binding Rossmann-like Domain"/>
    <property type="match status" value="1"/>
</dbReference>
<gene>
    <name evidence="5" type="ORF">E1218_19015</name>
</gene>
<organism evidence="5 6">
    <name type="scientific">Kribbella turkmenica</name>
    <dbReference type="NCBI Taxonomy" id="2530375"/>
    <lineage>
        <taxon>Bacteria</taxon>
        <taxon>Bacillati</taxon>
        <taxon>Actinomycetota</taxon>
        <taxon>Actinomycetes</taxon>
        <taxon>Propionibacteriales</taxon>
        <taxon>Kribbellaceae</taxon>
        <taxon>Kribbella</taxon>
    </lineage>
</organism>
<proteinExistence type="inferred from homology"/>
<evidence type="ECO:0000313" key="5">
    <source>
        <dbReference type="EMBL" id="TDD22629.1"/>
    </source>
</evidence>
<dbReference type="EMBL" id="SMKR01000080">
    <property type="protein sequence ID" value="TDD22629.1"/>
    <property type="molecule type" value="Genomic_DNA"/>
</dbReference>
<feature type="domain" description="Ketoreductase" evidence="4">
    <location>
        <begin position="84"/>
        <end position="238"/>
    </location>
</feature>